<sequence>MRLGQIAQILGWAFLIVAGAMVLPLLDALLGGPDLAAGFAGGLVGAAAVGGLVLVAFRGVTSGVPGRSRRFALAMPVLAFATVPAVAALPLLLSGVAGPGTGYFMMVSAFTTTAATLAPAGQLADPVLLWRAEMAWLGGYAALLMVAAVLSVLNVGGMRLTQSGVIRGESNNLTGTLVHVAAPLAWIYVGFTGIVWVALWVGGAGLRGGLIGAFQAVATAGYPMPGPDGPGTAMTGGAITSAVGPLLLLATFLAGTNLTLLWRMFERATWRVWLRDPEIRGYAGLVFAATGLFAVLLGDGEGGFAGWLARLDRALTHAVAAISTTGLPDAAFLQDRPAVGLLMAVLALTGGCTASTAGGLKVMRVLLLFRQADLELRRLAHPNRVFRLRYAGRAIDRDRDLGGVWQAFLAILGAFSIASLVLSFTGLSYRETVAVVIASVATAGPIAFSIDPGWAGFGDLDGLQRALVCVLMIAGRVEPALIASFFIRRYWQA</sequence>
<accession>A0A4R2PVS4</accession>
<feature type="transmembrane region" description="Helical" evidence="8">
    <location>
        <begin position="407"/>
        <end position="427"/>
    </location>
</feature>
<dbReference type="EMBL" id="SLXO01000001">
    <property type="protein sequence ID" value="TCP38315.1"/>
    <property type="molecule type" value="Genomic_DNA"/>
</dbReference>
<feature type="transmembrane region" description="Helical" evidence="8">
    <location>
        <begin position="338"/>
        <end position="360"/>
    </location>
</feature>
<dbReference type="OrthoDB" id="7818483at2"/>
<proteinExistence type="predicted"/>
<dbReference type="AlphaFoldDB" id="A0A4R2PVS4"/>
<evidence type="ECO:0000256" key="8">
    <source>
        <dbReference type="SAM" id="Phobius"/>
    </source>
</evidence>
<evidence type="ECO:0000256" key="1">
    <source>
        <dbReference type="ARBA" id="ARBA00004651"/>
    </source>
</evidence>
<feature type="transmembrane region" description="Helical" evidence="8">
    <location>
        <begin position="466"/>
        <end position="487"/>
    </location>
</feature>
<evidence type="ECO:0000256" key="7">
    <source>
        <dbReference type="ARBA" id="ARBA00023136"/>
    </source>
</evidence>
<evidence type="ECO:0000256" key="2">
    <source>
        <dbReference type="ARBA" id="ARBA00022448"/>
    </source>
</evidence>
<dbReference type="InParanoid" id="A0A4R2PVS4"/>
<feature type="transmembrane region" description="Helical" evidence="8">
    <location>
        <begin position="72"/>
        <end position="97"/>
    </location>
</feature>
<comment type="subcellular location">
    <subcellularLocation>
        <location evidence="1">Cell membrane</location>
        <topology evidence="1">Multi-pass membrane protein</topology>
    </subcellularLocation>
</comment>
<protein>
    <submittedName>
        <fullName evidence="9">Trk system potassium uptake protein TrkH</fullName>
    </submittedName>
</protein>
<evidence type="ECO:0000256" key="5">
    <source>
        <dbReference type="ARBA" id="ARBA00022989"/>
    </source>
</evidence>
<feature type="transmembrane region" description="Helical" evidence="8">
    <location>
        <begin position="208"/>
        <end position="225"/>
    </location>
</feature>
<evidence type="ECO:0000256" key="3">
    <source>
        <dbReference type="ARBA" id="ARBA00022475"/>
    </source>
</evidence>
<feature type="transmembrane region" description="Helical" evidence="8">
    <location>
        <begin position="136"/>
        <end position="157"/>
    </location>
</feature>
<keyword evidence="5 8" id="KW-1133">Transmembrane helix</keyword>
<comment type="caution">
    <text evidence="9">The sequence shown here is derived from an EMBL/GenBank/DDBJ whole genome shotgun (WGS) entry which is preliminary data.</text>
</comment>
<dbReference type="GO" id="GO:0008324">
    <property type="term" value="F:monoatomic cation transmembrane transporter activity"/>
    <property type="evidence" value="ECO:0007669"/>
    <property type="project" value="InterPro"/>
</dbReference>
<feature type="transmembrane region" description="Helical" evidence="8">
    <location>
        <begin position="177"/>
        <end position="201"/>
    </location>
</feature>
<feature type="transmembrane region" description="Helical" evidence="8">
    <location>
        <begin position="36"/>
        <end position="60"/>
    </location>
</feature>
<keyword evidence="4 8" id="KW-0812">Transmembrane</keyword>
<feature type="transmembrane region" description="Helical" evidence="8">
    <location>
        <begin position="433"/>
        <end position="454"/>
    </location>
</feature>
<evidence type="ECO:0000313" key="10">
    <source>
        <dbReference type="Proteomes" id="UP000295399"/>
    </source>
</evidence>
<keyword evidence="2" id="KW-0813">Transport</keyword>
<feature type="transmembrane region" description="Helical" evidence="8">
    <location>
        <begin position="281"/>
        <end position="298"/>
    </location>
</feature>
<feature type="transmembrane region" description="Helical" evidence="8">
    <location>
        <begin position="237"/>
        <end position="260"/>
    </location>
</feature>
<keyword evidence="3" id="KW-1003">Cell membrane</keyword>
<dbReference type="Proteomes" id="UP000295399">
    <property type="component" value="Unassembled WGS sequence"/>
</dbReference>
<organism evidence="9 10">
    <name type="scientific">Rhodothalassium salexigens DSM 2132</name>
    <dbReference type="NCBI Taxonomy" id="1188247"/>
    <lineage>
        <taxon>Bacteria</taxon>
        <taxon>Pseudomonadati</taxon>
        <taxon>Pseudomonadota</taxon>
        <taxon>Alphaproteobacteria</taxon>
        <taxon>Rhodothalassiales</taxon>
        <taxon>Rhodothalassiaceae</taxon>
        <taxon>Rhodothalassium</taxon>
    </lineage>
</organism>
<dbReference type="GO" id="GO:0030001">
    <property type="term" value="P:metal ion transport"/>
    <property type="evidence" value="ECO:0007669"/>
    <property type="project" value="UniProtKB-ARBA"/>
</dbReference>
<evidence type="ECO:0000313" key="9">
    <source>
        <dbReference type="EMBL" id="TCP38315.1"/>
    </source>
</evidence>
<dbReference type="PANTHER" id="PTHR32024:SF3">
    <property type="entry name" value="TRK SYSTEM POTASSIUM UPTAKE PROTEIN"/>
    <property type="match status" value="1"/>
</dbReference>
<dbReference type="PANTHER" id="PTHR32024">
    <property type="entry name" value="TRK SYSTEM POTASSIUM UPTAKE PROTEIN TRKG-RELATED"/>
    <property type="match status" value="1"/>
</dbReference>
<evidence type="ECO:0000256" key="6">
    <source>
        <dbReference type="ARBA" id="ARBA00023065"/>
    </source>
</evidence>
<dbReference type="RefSeq" id="WP_132706661.1">
    <property type="nucleotide sequence ID" value="NZ_JACIGF010000001.1"/>
</dbReference>
<gene>
    <name evidence="9" type="ORF">EV659_101214</name>
</gene>
<dbReference type="GO" id="GO:0005886">
    <property type="term" value="C:plasma membrane"/>
    <property type="evidence" value="ECO:0007669"/>
    <property type="project" value="UniProtKB-SubCell"/>
</dbReference>
<name>A0A4R2PVS4_RHOSA</name>
<evidence type="ECO:0000256" key="4">
    <source>
        <dbReference type="ARBA" id="ARBA00022692"/>
    </source>
</evidence>
<feature type="transmembrane region" description="Helical" evidence="8">
    <location>
        <begin position="103"/>
        <end position="124"/>
    </location>
</feature>
<dbReference type="InterPro" id="IPR003445">
    <property type="entry name" value="Cat_transpt"/>
</dbReference>
<dbReference type="Pfam" id="PF02386">
    <property type="entry name" value="TrkH"/>
    <property type="match status" value="1"/>
</dbReference>
<feature type="transmembrane region" description="Helical" evidence="8">
    <location>
        <begin position="9"/>
        <end position="30"/>
    </location>
</feature>
<keyword evidence="10" id="KW-1185">Reference proteome</keyword>
<keyword evidence="6" id="KW-0406">Ion transport</keyword>
<keyword evidence="7 8" id="KW-0472">Membrane</keyword>
<reference evidence="9 10" key="1">
    <citation type="submission" date="2019-03" db="EMBL/GenBank/DDBJ databases">
        <title>Genomic Encyclopedia of Type Strains, Phase IV (KMG-IV): sequencing the most valuable type-strain genomes for metagenomic binning, comparative biology and taxonomic classification.</title>
        <authorList>
            <person name="Goeker M."/>
        </authorList>
    </citation>
    <scope>NUCLEOTIDE SEQUENCE [LARGE SCALE GENOMIC DNA]</scope>
    <source>
        <strain evidence="9 10">DSM 2132</strain>
    </source>
</reference>